<keyword evidence="1" id="KW-0175">Coiled coil</keyword>
<proteinExistence type="predicted"/>
<reference evidence="2" key="1">
    <citation type="submission" date="2020-04" db="EMBL/GenBank/DDBJ databases">
        <authorList>
            <person name="Chiriac C."/>
            <person name="Salcher M."/>
            <person name="Ghai R."/>
            <person name="Kavagutti S V."/>
        </authorList>
    </citation>
    <scope>NUCLEOTIDE SEQUENCE</scope>
</reference>
<evidence type="ECO:0000313" key="2">
    <source>
        <dbReference type="EMBL" id="CAB4138929.1"/>
    </source>
</evidence>
<dbReference type="EMBL" id="LR796351">
    <property type="protein sequence ID" value="CAB4138929.1"/>
    <property type="molecule type" value="Genomic_DNA"/>
</dbReference>
<protein>
    <submittedName>
        <fullName evidence="2">Uncharacterized conserved protein UCP029215</fullName>
    </submittedName>
</protein>
<evidence type="ECO:0000256" key="1">
    <source>
        <dbReference type="SAM" id="Coils"/>
    </source>
</evidence>
<feature type="coiled-coil region" evidence="1">
    <location>
        <begin position="68"/>
        <end position="109"/>
    </location>
</feature>
<sequence>RQTNINYNHLAIVERGRAGRDARINMDGSAVQVVADETEEVSVMTDNLQPFRVDGLEYKASPEVVKYIEKQEALRLDAEKALVEAKSNVDAIQARLDESVKAKEEAEAKVNSDAIASLVAQHVELLGKAGRVVNVNSLASKSAREVQESVILAKNPNMDLSGKSDDYVSARFDAIIEALPSKDEEALNKQREQLNSINKDSKAPAMNMAEAYNKANHGGKA</sequence>
<dbReference type="Pfam" id="PF09979">
    <property type="entry name" value="DUF2213"/>
    <property type="match status" value="1"/>
</dbReference>
<organism evidence="2">
    <name type="scientific">uncultured Caudovirales phage</name>
    <dbReference type="NCBI Taxonomy" id="2100421"/>
    <lineage>
        <taxon>Viruses</taxon>
        <taxon>Duplodnaviria</taxon>
        <taxon>Heunggongvirae</taxon>
        <taxon>Uroviricota</taxon>
        <taxon>Caudoviricetes</taxon>
        <taxon>Peduoviridae</taxon>
        <taxon>Maltschvirus</taxon>
        <taxon>Maltschvirus maltsch</taxon>
    </lineage>
</organism>
<dbReference type="InterPro" id="IPR016913">
    <property type="entry name" value="UCP029215"/>
</dbReference>
<feature type="non-terminal residue" evidence="2">
    <location>
        <position position="1"/>
    </location>
</feature>
<accession>A0A6J5M516</accession>
<gene>
    <name evidence="2" type="ORF">UFOVP338_1</name>
</gene>
<name>A0A6J5M516_9CAUD</name>